<protein>
    <submittedName>
        <fullName evidence="1">AAA family ATPase</fullName>
    </submittedName>
</protein>
<dbReference type="Pfam" id="PF13671">
    <property type="entry name" value="AAA_33"/>
    <property type="match status" value="1"/>
</dbReference>
<dbReference type="InterPro" id="IPR027417">
    <property type="entry name" value="P-loop_NTPase"/>
</dbReference>
<dbReference type="Proteomes" id="UP001652445">
    <property type="component" value="Unassembled WGS sequence"/>
</dbReference>
<dbReference type="Gene3D" id="3.40.50.300">
    <property type="entry name" value="P-loop containing nucleotide triphosphate hydrolases"/>
    <property type="match status" value="1"/>
</dbReference>
<reference evidence="1 2" key="1">
    <citation type="submission" date="2022-09" db="EMBL/GenBank/DDBJ databases">
        <authorList>
            <person name="Han X.L."/>
            <person name="Wang Q."/>
            <person name="Lu T."/>
        </authorList>
    </citation>
    <scope>NUCLEOTIDE SEQUENCE [LARGE SCALE GENOMIC DNA]</scope>
    <source>
        <strain evidence="1 2">WQ 127069</strain>
    </source>
</reference>
<keyword evidence="2" id="KW-1185">Reference proteome</keyword>
<comment type="caution">
    <text evidence="1">The sequence shown here is derived from an EMBL/GenBank/DDBJ whole genome shotgun (WGS) entry which is preliminary data.</text>
</comment>
<evidence type="ECO:0000313" key="1">
    <source>
        <dbReference type="EMBL" id="MCU6797943.1"/>
    </source>
</evidence>
<proteinExistence type="predicted"/>
<organism evidence="1 2">
    <name type="scientific">Paenibacillus baimaensis</name>
    <dbReference type="NCBI Taxonomy" id="2982185"/>
    <lineage>
        <taxon>Bacteria</taxon>
        <taxon>Bacillati</taxon>
        <taxon>Bacillota</taxon>
        <taxon>Bacilli</taxon>
        <taxon>Bacillales</taxon>
        <taxon>Paenibacillaceae</taxon>
        <taxon>Paenibacillus</taxon>
    </lineage>
</organism>
<dbReference type="EMBL" id="JAOQIO010000124">
    <property type="protein sequence ID" value="MCU6797943.1"/>
    <property type="molecule type" value="Genomic_DNA"/>
</dbReference>
<accession>A0ABT2UTG3</accession>
<name>A0ABT2UTG3_9BACL</name>
<evidence type="ECO:0000313" key="2">
    <source>
        <dbReference type="Proteomes" id="UP001652445"/>
    </source>
</evidence>
<dbReference type="SUPFAM" id="SSF52540">
    <property type="entry name" value="P-loop containing nucleoside triphosphate hydrolases"/>
    <property type="match status" value="1"/>
</dbReference>
<sequence>MRKLVFFLGPAGAGKTTIAKALAKRSRAALFDMDTLLRPAAVALMKLAGQDPEDRDSITYKTLCRDLGYRITMDAALENVELGSDAFVIGPFTKETESKEWLVKELEGIGASVADVAVKVVFVHLADQTSYYERIQERGSSLDDWKLTNWDEFSRTLIVRDIKWSIPDSSILYYDNSAPLTDERINSVARFIYDDSELDVK</sequence>
<dbReference type="RefSeq" id="WP_262688638.1">
    <property type="nucleotide sequence ID" value="NZ_JAOQIO010000124.1"/>
</dbReference>
<gene>
    <name evidence="1" type="ORF">OB236_38045</name>
</gene>